<feature type="compositionally biased region" description="Basic and acidic residues" evidence="1">
    <location>
        <begin position="47"/>
        <end position="60"/>
    </location>
</feature>
<dbReference type="STRING" id="41427.A0A182IW64"/>
<dbReference type="VEuPathDB" id="VectorBase:AATE006634"/>
<feature type="region of interest" description="Disordered" evidence="1">
    <location>
        <begin position="41"/>
        <end position="67"/>
    </location>
</feature>
<organism evidence="2">
    <name type="scientific">Anopheles atroparvus</name>
    <name type="common">European mosquito</name>
    <dbReference type="NCBI Taxonomy" id="41427"/>
    <lineage>
        <taxon>Eukaryota</taxon>
        <taxon>Metazoa</taxon>
        <taxon>Ecdysozoa</taxon>
        <taxon>Arthropoda</taxon>
        <taxon>Hexapoda</taxon>
        <taxon>Insecta</taxon>
        <taxon>Pterygota</taxon>
        <taxon>Neoptera</taxon>
        <taxon>Endopterygota</taxon>
        <taxon>Diptera</taxon>
        <taxon>Nematocera</taxon>
        <taxon>Culicoidea</taxon>
        <taxon>Culicidae</taxon>
        <taxon>Anophelinae</taxon>
        <taxon>Anopheles</taxon>
    </lineage>
</organism>
<sequence length="113" mass="12592">MDGLVRANPNAAKLNGQTTPIDVSSLSHSDLQGLLLGTHQSSQAVNVKREPEDLRKEPKNPRSQKKHSCYCSNAEIFRTGLLCAVFEYMISFSLLRHVDVINHQVLNARAAFF</sequence>
<accession>A0A182IW64</accession>
<dbReference type="AlphaFoldDB" id="A0A182IW64"/>
<proteinExistence type="predicted"/>
<dbReference type="EnsemblMetazoa" id="AATE006634-RA">
    <property type="protein sequence ID" value="AATE006634-PA.1"/>
    <property type="gene ID" value="AATE006634"/>
</dbReference>
<protein>
    <submittedName>
        <fullName evidence="2">Uncharacterized protein</fullName>
    </submittedName>
</protein>
<evidence type="ECO:0000256" key="1">
    <source>
        <dbReference type="SAM" id="MobiDB-lite"/>
    </source>
</evidence>
<reference evidence="2" key="1">
    <citation type="submission" date="2022-08" db="UniProtKB">
        <authorList>
            <consortium name="EnsemblMetazoa"/>
        </authorList>
    </citation>
    <scope>IDENTIFICATION</scope>
    <source>
        <strain evidence="2">EBRO</strain>
    </source>
</reference>
<name>A0A182IW64_ANOAO</name>
<evidence type="ECO:0000313" key="2">
    <source>
        <dbReference type="EnsemblMetazoa" id="AATE006634-PA.1"/>
    </source>
</evidence>